<sequence>MIIAGTQRLASLSPALNNPDDALLPDFGDAPAINLEVAIAVAEQAIEEGNAGVDWKKEEVREKAIEKQWRPMYGTYVYDPNGDK</sequence>
<accession>A0A2R6RIC8</accession>
<organism evidence="1 2">
    <name type="scientific">Hermanssonia centrifuga</name>
    <dbReference type="NCBI Taxonomy" id="98765"/>
    <lineage>
        <taxon>Eukaryota</taxon>
        <taxon>Fungi</taxon>
        <taxon>Dikarya</taxon>
        <taxon>Basidiomycota</taxon>
        <taxon>Agaricomycotina</taxon>
        <taxon>Agaricomycetes</taxon>
        <taxon>Polyporales</taxon>
        <taxon>Meruliaceae</taxon>
        <taxon>Hermanssonia</taxon>
    </lineage>
</organism>
<comment type="caution">
    <text evidence="1">The sequence shown here is derived from an EMBL/GenBank/DDBJ whole genome shotgun (WGS) entry which is preliminary data.</text>
</comment>
<gene>
    <name evidence="1" type="ORF">PHLCEN_2v2934</name>
</gene>
<evidence type="ECO:0000313" key="2">
    <source>
        <dbReference type="Proteomes" id="UP000186601"/>
    </source>
</evidence>
<dbReference type="SUPFAM" id="SSF51735">
    <property type="entry name" value="NAD(P)-binding Rossmann-fold domains"/>
    <property type="match status" value="1"/>
</dbReference>
<protein>
    <submittedName>
        <fullName evidence="1">Uncharacterized protein</fullName>
    </submittedName>
</protein>
<dbReference type="InterPro" id="IPR036291">
    <property type="entry name" value="NAD(P)-bd_dom_sf"/>
</dbReference>
<dbReference type="STRING" id="98765.A0A2R6RIC8"/>
<dbReference type="AlphaFoldDB" id="A0A2R6RIC8"/>
<reference evidence="1 2" key="1">
    <citation type="submission" date="2018-02" db="EMBL/GenBank/DDBJ databases">
        <title>Genome sequence of the basidiomycete white-rot fungus Phlebia centrifuga.</title>
        <authorList>
            <person name="Granchi Z."/>
            <person name="Peng M."/>
            <person name="de Vries R.P."/>
            <person name="Hilden K."/>
            <person name="Makela M.R."/>
            <person name="Grigoriev I."/>
            <person name="Riley R."/>
        </authorList>
    </citation>
    <scope>NUCLEOTIDE SEQUENCE [LARGE SCALE GENOMIC DNA]</scope>
    <source>
        <strain evidence="1 2">FBCC195</strain>
    </source>
</reference>
<evidence type="ECO:0000313" key="1">
    <source>
        <dbReference type="EMBL" id="PSS29786.1"/>
    </source>
</evidence>
<dbReference type="Gene3D" id="3.40.50.720">
    <property type="entry name" value="NAD(P)-binding Rossmann-like Domain"/>
    <property type="match status" value="1"/>
</dbReference>
<name>A0A2R6RIC8_9APHY</name>
<dbReference type="EMBL" id="MLYV02000256">
    <property type="protein sequence ID" value="PSS29786.1"/>
    <property type="molecule type" value="Genomic_DNA"/>
</dbReference>
<keyword evidence="2" id="KW-1185">Reference proteome</keyword>
<proteinExistence type="predicted"/>
<dbReference type="OrthoDB" id="5365701at2759"/>
<dbReference type="Proteomes" id="UP000186601">
    <property type="component" value="Unassembled WGS sequence"/>
</dbReference>